<proteinExistence type="predicted"/>
<reference evidence="2" key="1">
    <citation type="submission" date="2020-05" db="EMBL/GenBank/DDBJ databases">
        <authorList>
            <person name="Chiriac C."/>
            <person name="Salcher M."/>
            <person name="Ghai R."/>
            <person name="Kavagutti S V."/>
        </authorList>
    </citation>
    <scope>NUCLEOTIDE SEQUENCE</scope>
</reference>
<organism evidence="2">
    <name type="scientific">freshwater metagenome</name>
    <dbReference type="NCBI Taxonomy" id="449393"/>
    <lineage>
        <taxon>unclassified sequences</taxon>
        <taxon>metagenomes</taxon>
        <taxon>ecological metagenomes</taxon>
    </lineage>
</organism>
<dbReference type="AlphaFoldDB" id="A0A6J6SBV3"/>
<evidence type="ECO:0000313" key="2">
    <source>
        <dbReference type="EMBL" id="CAB4732242.1"/>
    </source>
</evidence>
<protein>
    <submittedName>
        <fullName evidence="2">Unannotated protein</fullName>
    </submittedName>
</protein>
<dbReference type="EMBL" id="CAEZYP010000113">
    <property type="protein sequence ID" value="CAB4732242.1"/>
    <property type="molecule type" value="Genomic_DNA"/>
</dbReference>
<evidence type="ECO:0000256" key="1">
    <source>
        <dbReference type="SAM" id="MobiDB-lite"/>
    </source>
</evidence>
<sequence>MTVPLVAAEDFTASAIAFAATHCTSRLIVNRTLVPALAAMISRCEPGISAPYPRAKEYLPAVPVIVEFILDSRPVAPIPSARTKPTRDEINCPDGYSRI</sequence>
<feature type="region of interest" description="Disordered" evidence="1">
    <location>
        <begin position="80"/>
        <end position="99"/>
    </location>
</feature>
<accession>A0A6J6SBV3</accession>
<name>A0A6J6SBV3_9ZZZZ</name>
<gene>
    <name evidence="2" type="ORF">UFOPK2735_00717</name>
</gene>